<protein>
    <submittedName>
        <fullName evidence="2">Uncharacterized protein</fullName>
    </submittedName>
</protein>
<feature type="compositionally biased region" description="Low complexity" evidence="1">
    <location>
        <begin position="14"/>
        <end position="43"/>
    </location>
</feature>
<evidence type="ECO:0000256" key="1">
    <source>
        <dbReference type="SAM" id="MobiDB-lite"/>
    </source>
</evidence>
<feature type="non-terminal residue" evidence="2">
    <location>
        <position position="129"/>
    </location>
</feature>
<feature type="compositionally biased region" description="Basic residues" evidence="1">
    <location>
        <begin position="118"/>
        <end position="129"/>
    </location>
</feature>
<evidence type="ECO:0000313" key="2">
    <source>
        <dbReference type="EMBL" id="CAA9291669.1"/>
    </source>
</evidence>
<reference evidence="2" key="1">
    <citation type="submission" date="2020-02" db="EMBL/GenBank/DDBJ databases">
        <authorList>
            <person name="Meier V. D."/>
        </authorList>
    </citation>
    <scope>NUCLEOTIDE SEQUENCE</scope>
    <source>
        <strain evidence="2">AVDCRST_MAG41</strain>
    </source>
</reference>
<feature type="non-terminal residue" evidence="2">
    <location>
        <position position="1"/>
    </location>
</feature>
<organism evidence="2">
    <name type="scientific">uncultured Mycobacteriales bacterium</name>
    <dbReference type="NCBI Taxonomy" id="581187"/>
    <lineage>
        <taxon>Bacteria</taxon>
        <taxon>Bacillati</taxon>
        <taxon>Actinomycetota</taxon>
        <taxon>Actinomycetes</taxon>
        <taxon>Mycobacteriales</taxon>
        <taxon>environmental samples</taxon>
    </lineage>
</organism>
<accession>A0A6J4JZZ4</accession>
<feature type="region of interest" description="Disordered" evidence="1">
    <location>
        <begin position="70"/>
        <end position="129"/>
    </location>
</feature>
<feature type="compositionally biased region" description="Low complexity" evidence="1">
    <location>
        <begin position="71"/>
        <end position="85"/>
    </location>
</feature>
<feature type="region of interest" description="Disordered" evidence="1">
    <location>
        <begin position="14"/>
        <end position="58"/>
    </location>
</feature>
<feature type="compositionally biased region" description="Low complexity" evidence="1">
    <location>
        <begin position="98"/>
        <end position="108"/>
    </location>
</feature>
<dbReference type="AlphaFoldDB" id="A0A6J4JZZ4"/>
<dbReference type="EMBL" id="CADCTP010000426">
    <property type="protein sequence ID" value="CAA9291669.1"/>
    <property type="molecule type" value="Genomic_DNA"/>
</dbReference>
<gene>
    <name evidence="2" type="ORF">AVDCRST_MAG41-4418</name>
</gene>
<sequence>CCCRAGSWRCGGRTRWTSGSSPRSGRRSAAAGRPRSSACGPRPGRWPRRPCGPRTPGWPTPGCCTACSRWPRSTSPAGSPTTTPRGRCRWPPCTRHWPSPAGSAAAPAAPAPPPRWPPTRHRCRRPRRG</sequence>
<name>A0A6J4JZZ4_9ACTN</name>
<proteinExistence type="predicted"/>